<feature type="binding site" evidence="6">
    <location>
        <position position="62"/>
    </location>
    <ligand>
        <name>[4Fe-4S] cluster</name>
        <dbReference type="ChEBI" id="CHEBI:49883"/>
        <note>4Fe-4S-S-AdoMet</note>
    </ligand>
</feature>
<dbReference type="eggNOG" id="arCOG00656">
    <property type="taxonomic scope" value="Archaea"/>
</dbReference>
<evidence type="ECO:0000256" key="4">
    <source>
        <dbReference type="ARBA" id="ARBA00023004"/>
    </source>
</evidence>
<dbReference type="SMART" id="SM00729">
    <property type="entry name" value="Elp3"/>
    <property type="match status" value="1"/>
</dbReference>
<protein>
    <submittedName>
        <fullName evidence="9">Radical SAM domain protein</fullName>
    </submittedName>
</protein>
<feature type="binding site" evidence="6">
    <location>
        <position position="66"/>
    </location>
    <ligand>
        <name>[4Fe-4S] cluster</name>
        <dbReference type="ChEBI" id="CHEBI:49883"/>
        <note>4Fe-4S-S-AdoMet</note>
    </ligand>
</feature>
<feature type="binding site" evidence="7">
    <location>
        <position position="175"/>
    </location>
    <ligand>
        <name>S-adenosyl-L-methionine</name>
        <dbReference type="ChEBI" id="CHEBI:59789"/>
    </ligand>
</feature>
<dbReference type="InterPro" id="IPR058240">
    <property type="entry name" value="rSAM_sf"/>
</dbReference>
<dbReference type="Proteomes" id="UP000002595">
    <property type="component" value="Chromosome"/>
</dbReference>
<keyword evidence="1 6" id="KW-0004">4Fe-4S</keyword>
<dbReference type="PROSITE" id="PS51918">
    <property type="entry name" value="RADICAL_SAM"/>
    <property type="match status" value="1"/>
</dbReference>
<dbReference type="HOGENOM" id="CLU_040406_0_0_2"/>
<dbReference type="InterPro" id="IPR045567">
    <property type="entry name" value="CofH/MnqC-like_C"/>
</dbReference>
<keyword evidence="10" id="KW-1185">Reference proteome</keyword>
<dbReference type="InterPro" id="IPR013785">
    <property type="entry name" value="Aldolase_TIM"/>
</dbReference>
<keyword evidence="2 6" id="KW-0949">S-adenosyl-L-methionine</keyword>
<comment type="cofactor">
    <cofactor evidence="6">
        <name>[4Fe-4S] cluster</name>
        <dbReference type="ChEBI" id="CHEBI:49883"/>
    </cofactor>
    <text evidence="6">Binds 1 [4Fe-4S] cluster. The cluster is coordinated with 3 cysteines and an exchangeable S-adenosyl-L-methionine.</text>
</comment>
<keyword evidence="3" id="KW-0479">Metal-binding</keyword>
<dbReference type="GO" id="GO:0046872">
    <property type="term" value="F:metal ion binding"/>
    <property type="evidence" value="ECO:0007669"/>
    <property type="project" value="UniProtKB-KW"/>
</dbReference>
<dbReference type="SFLD" id="SFLDS00029">
    <property type="entry name" value="Radical_SAM"/>
    <property type="match status" value="1"/>
</dbReference>
<feature type="domain" description="Radical SAM core" evidence="8">
    <location>
        <begin position="48"/>
        <end position="284"/>
    </location>
</feature>
<evidence type="ECO:0000256" key="7">
    <source>
        <dbReference type="PIRSR" id="PIRSR004762-2"/>
    </source>
</evidence>
<dbReference type="PIRSF" id="PIRSF004762">
    <property type="entry name" value="CHP00423"/>
    <property type="match status" value="1"/>
</dbReference>
<dbReference type="InterPro" id="IPR034405">
    <property type="entry name" value="F420"/>
</dbReference>
<dbReference type="SFLD" id="SFLDF00343">
    <property type="entry name" value="aminofutalosine_synthase_(mqnE"/>
    <property type="match status" value="1"/>
</dbReference>
<dbReference type="EMBL" id="CP000504">
    <property type="protein sequence ID" value="ABL88488.1"/>
    <property type="molecule type" value="Genomic_DNA"/>
</dbReference>
<dbReference type="PANTHER" id="PTHR43076:SF14">
    <property type="entry name" value="RADICAL SAM DOMAIN PROTEIN"/>
    <property type="match status" value="1"/>
</dbReference>
<evidence type="ECO:0000313" key="10">
    <source>
        <dbReference type="Proteomes" id="UP000002595"/>
    </source>
</evidence>
<dbReference type="GO" id="GO:0016765">
    <property type="term" value="F:transferase activity, transferring alkyl or aryl (other than methyl) groups"/>
    <property type="evidence" value="ECO:0007669"/>
    <property type="project" value="InterPro"/>
</dbReference>
<dbReference type="InterPro" id="IPR006638">
    <property type="entry name" value="Elp3/MiaA/NifB-like_rSAM"/>
</dbReference>
<evidence type="ECO:0000256" key="2">
    <source>
        <dbReference type="ARBA" id="ARBA00022691"/>
    </source>
</evidence>
<dbReference type="SUPFAM" id="SSF102114">
    <property type="entry name" value="Radical SAM enzymes"/>
    <property type="match status" value="1"/>
</dbReference>
<dbReference type="KEGG" id="pis:Pisl_1325"/>
<evidence type="ECO:0000256" key="6">
    <source>
        <dbReference type="PIRSR" id="PIRSR004762-1"/>
    </source>
</evidence>
<dbReference type="SFLD" id="SFLDG01389">
    <property type="entry name" value="menaquinone_synthsis_involved"/>
    <property type="match status" value="1"/>
</dbReference>
<dbReference type="InterPro" id="IPR007197">
    <property type="entry name" value="rSAM"/>
</dbReference>
<keyword evidence="5 6" id="KW-0411">Iron-sulfur</keyword>
<dbReference type="GO" id="GO:0051539">
    <property type="term" value="F:4 iron, 4 sulfur cluster binding"/>
    <property type="evidence" value="ECO:0007669"/>
    <property type="project" value="UniProtKB-KW"/>
</dbReference>
<dbReference type="PANTHER" id="PTHR43076">
    <property type="entry name" value="FO SYNTHASE (COFH)"/>
    <property type="match status" value="1"/>
</dbReference>
<evidence type="ECO:0000313" key="9">
    <source>
        <dbReference type="EMBL" id="ABL88488.1"/>
    </source>
</evidence>
<dbReference type="NCBIfam" id="TIGR00423">
    <property type="entry name" value="CofH family radical SAM protein"/>
    <property type="match status" value="1"/>
</dbReference>
<name>A1RU56_PYRIL</name>
<dbReference type="GO" id="GO:0044689">
    <property type="term" value="F:7,8-didemethyl-8-hydroxy-5-deazariboflavin synthase activity"/>
    <property type="evidence" value="ECO:0007669"/>
    <property type="project" value="TreeGrafter"/>
</dbReference>
<keyword evidence="4 6" id="KW-0408">Iron</keyword>
<organism evidence="9 10">
    <name type="scientific">Pyrobaculum islandicum (strain DSM 4184 / JCM 9189 / GEO3)</name>
    <dbReference type="NCBI Taxonomy" id="384616"/>
    <lineage>
        <taxon>Archaea</taxon>
        <taxon>Thermoproteota</taxon>
        <taxon>Thermoprotei</taxon>
        <taxon>Thermoproteales</taxon>
        <taxon>Thermoproteaceae</taxon>
        <taxon>Pyrobaculum</taxon>
    </lineage>
</organism>
<dbReference type="AlphaFoldDB" id="A1RU56"/>
<dbReference type="InterPro" id="IPR020050">
    <property type="entry name" value="FO_synthase_su2"/>
</dbReference>
<dbReference type="Pfam" id="PF19288">
    <property type="entry name" value="CofH_C"/>
    <property type="match status" value="1"/>
</dbReference>
<evidence type="ECO:0000259" key="8">
    <source>
        <dbReference type="PROSITE" id="PS51918"/>
    </source>
</evidence>
<dbReference type="SFLD" id="SFLDG01064">
    <property type="entry name" value="F420__menaquinone_cofactor_bio"/>
    <property type="match status" value="1"/>
</dbReference>
<evidence type="ECO:0000256" key="5">
    <source>
        <dbReference type="ARBA" id="ARBA00023014"/>
    </source>
</evidence>
<evidence type="ECO:0000256" key="1">
    <source>
        <dbReference type="ARBA" id="ARBA00022485"/>
    </source>
</evidence>
<sequence>MLDTSYIIESALRDLDRSEAARIFNEADVFVLAKAADYLTKRFFGDVVTFVNNVVVNYSNICVARCPICAFYRPPGHPEGYVKKPEEAAALVEMFVREYGVTELHINGGFNPLLTPEYFDELFRAVKRRVPHVVIKGPTMAEAAYYAKLWKTSVREVLSRWKEAGLDAISGGGAEIFAEDVRKVITPYKISGEEWVRIAEIAHELGIPSNVTMLYGHVERVEHVVDHIFRVRELQEKTGGLLLFIPVKFNPYNTELYKRGLVKTVAPSIYDVKITAIARLILLDRLKVAAYWLSVGKRLVSTLLLAGANDLVGTMYNETVLRSAGATHSATIEELAAIVREVGKIPALRDTFHRKTIILNAS</sequence>
<proteinExistence type="predicted"/>
<dbReference type="Pfam" id="PF04055">
    <property type="entry name" value="Radical_SAM"/>
    <property type="match status" value="1"/>
</dbReference>
<gene>
    <name evidence="9" type="ordered locus">Pisl_1325</name>
</gene>
<feature type="binding site" evidence="6">
    <location>
        <position position="69"/>
    </location>
    <ligand>
        <name>[4Fe-4S] cluster</name>
        <dbReference type="ChEBI" id="CHEBI:49883"/>
        <note>4Fe-4S-S-AdoMet</note>
    </ligand>
</feature>
<accession>A1RU56</accession>
<reference evidence="9" key="1">
    <citation type="submission" date="2006-12" db="EMBL/GenBank/DDBJ databases">
        <title>Complete sequence of Pyrobaculum islandicum DSM 4184.</title>
        <authorList>
            <person name="Copeland A."/>
            <person name="Lucas S."/>
            <person name="Lapidus A."/>
            <person name="Barry K."/>
            <person name="Detter J.C."/>
            <person name="Glavina del Rio T."/>
            <person name="Dalin E."/>
            <person name="Tice H."/>
            <person name="Pitluck S."/>
            <person name="Meincke L."/>
            <person name="Brettin T."/>
            <person name="Bruce D."/>
            <person name="Han C."/>
            <person name="Tapia R."/>
            <person name="Gilna P."/>
            <person name="Schmutz J."/>
            <person name="Larimer F."/>
            <person name="Land M."/>
            <person name="Hauser L."/>
            <person name="Kyrpides N."/>
            <person name="Mikhailova N."/>
            <person name="Cozen A.E."/>
            <person name="Fitz-Gibbon S.T."/>
            <person name="House C.H."/>
            <person name="Saltikov C."/>
            <person name="Lowe T."/>
            <person name="Richardson P."/>
        </authorList>
    </citation>
    <scope>NUCLEOTIDE SEQUENCE [LARGE SCALE GENOMIC DNA]</scope>
    <source>
        <strain evidence="9">DSM 4184</strain>
    </source>
</reference>
<dbReference type="Gene3D" id="3.20.20.70">
    <property type="entry name" value="Aldolase class I"/>
    <property type="match status" value="1"/>
</dbReference>
<evidence type="ECO:0000256" key="3">
    <source>
        <dbReference type="ARBA" id="ARBA00022723"/>
    </source>
</evidence>
<dbReference type="STRING" id="384616.Pisl_1325"/>